<dbReference type="Proteomes" id="UP001399917">
    <property type="component" value="Unassembled WGS sequence"/>
</dbReference>
<feature type="domain" description="YjiS-like" evidence="1">
    <location>
        <begin position="18"/>
        <end position="50"/>
    </location>
</feature>
<evidence type="ECO:0000313" key="2">
    <source>
        <dbReference type="EMBL" id="GAA3868302.1"/>
    </source>
</evidence>
<evidence type="ECO:0000313" key="3">
    <source>
        <dbReference type="Proteomes" id="UP001399917"/>
    </source>
</evidence>
<proteinExistence type="predicted"/>
<accession>A0ABP7K7F1</accession>
<name>A0ABP7K7F1_9RHOB</name>
<dbReference type="RefSeq" id="WP_344846522.1">
    <property type="nucleotide sequence ID" value="NZ_BAABDF010000007.1"/>
</dbReference>
<dbReference type="InterPro" id="IPR009506">
    <property type="entry name" value="YjiS-like"/>
</dbReference>
<organism evidence="2 3">
    <name type="scientific">Celeribacter arenosi</name>
    <dbReference type="NCBI Taxonomy" id="792649"/>
    <lineage>
        <taxon>Bacteria</taxon>
        <taxon>Pseudomonadati</taxon>
        <taxon>Pseudomonadota</taxon>
        <taxon>Alphaproteobacteria</taxon>
        <taxon>Rhodobacterales</taxon>
        <taxon>Roseobacteraceae</taxon>
        <taxon>Celeribacter</taxon>
    </lineage>
</organism>
<reference evidence="3" key="1">
    <citation type="journal article" date="2019" name="Int. J. Syst. Evol. Microbiol.">
        <title>The Global Catalogue of Microorganisms (GCM) 10K type strain sequencing project: providing services to taxonomists for standard genome sequencing and annotation.</title>
        <authorList>
            <consortium name="The Broad Institute Genomics Platform"/>
            <consortium name="The Broad Institute Genome Sequencing Center for Infectious Disease"/>
            <person name="Wu L."/>
            <person name="Ma J."/>
        </authorList>
    </citation>
    <scope>NUCLEOTIDE SEQUENCE [LARGE SCALE GENOMIC DNA]</scope>
    <source>
        <strain evidence="3">JCM 17190</strain>
    </source>
</reference>
<comment type="caution">
    <text evidence="2">The sequence shown here is derived from an EMBL/GenBank/DDBJ whole genome shotgun (WGS) entry which is preliminary data.</text>
</comment>
<sequence>MFSKAISGFRQAGSLMRTKLQDLLEIRRERQAIANLTPRQLSDIGIRPAQTGYAATRSIWDARAIWRG</sequence>
<dbReference type="EMBL" id="BAABDF010000007">
    <property type="protein sequence ID" value="GAA3868302.1"/>
    <property type="molecule type" value="Genomic_DNA"/>
</dbReference>
<gene>
    <name evidence="2" type="ORF">GCM10022404_18000</name>
</gene>
<protein>
    <recommendedName>
        <fullName evidence="1">YjiS-like domain-containing protein</fullName>
    </recommendedName>
</protein>
<evidence type="ECO:0000259" key="1">
    <source>
        <dbReference type="Pfam" id="PF06568"/>
    </source>
</evidence>
<dbReference type="Pfam" id="PF06568">
    <property type="entry name" value="YjiS-like"/>
    <property type="match status" value="1"/>
</dbReference>
<keyword evidence="3" id="KW-1185">Reference proteome</keyword>